<feature type="transmembrane region" description="Helical" evidence="9">
    <location>
        <begin position="430"/>
        <end position="454"/>
    </location>
</feature>
<dbReference type="SUPFAM" id="SSF161098">
    <property type="entry name" value="MetI-like"/>
    <property type="match status" value="2"/>
</dbReference>
<dbReference type="NCBIfam" id="TIGR00974">
    <property type="entry name" value="3a0107s02c"/>
    <property type="match status" value="1"/>
</dbReference>
<dbReference type="Proteomes" id="UP000002162">
    <property type="component" value="Chromosome"/>
</dbReference>
<dbReference type="Gene3D" id="1.10.3720.10">
    <property type="entry name" value="MetI-like"/>
    <property type="match status" value="2"/>
</dbReference>
<evidence type="ECO:0000256" key="2">
    <source>
        <dbReference type="ARBA" id="ARBA00007069"/>
    </source>
</evidence>
<keyword evidence="5" id="KW-0592">Phosphate transport</keyword>
<dbReference type="HOGENOM" id="CLU_023674_0_0_14"/>
<evidence type="ECO:0000256" key="4">
    <source>
        <dbReference type="ARBA" id="ARBA00022475"/>
    </source>
</evidence>
<evidence type="ECO:0000313" key="12">
    <source>
        <dbReference type="Proteomes" id="UP000002162"/>
    </source>
</evidence>
<feature type="domain" description="ABC transmembrane type-1" evidence="10">
    <location>
        <begin position="84"/>
        <end position="303"/>
    </location>
</feature>
<dbReference type="InterPro" id="IPR051124">
    <property type="entry name" value="Phosphate_Transport_Permease"/>
</dbReference>
<dbReference type="KEGG" id="upa:UPA3_0205"/>
<dbReference type="GO" id="GO:0005886">
    <property type="term" value="C:plasma membrane"/>
    <property type="evidence" value="ECO:0007669"/>
    <property type="project" value="UniProtKB-SubCell"/>
</dbReference>
<feature type="transmembrane region" description="Helical" evidence="9">
    <location>
        <begin position="626"/>
        <end position="647"/>
    </location>
</feature>
<keyword evidence="7 9" id="KW-1133">Transmembrane helix</keyword>
<keyword evidence="8 9" id="KW-0472">Membrane</keyword>
<evidence type="ECO:0000256" key="1">
    <source>
        <dbReference type="ARBA" id="ARBA00004651"/>
    </source>
</evidence>
<dbReference type="CDD" id="cd06261">
    <property type="entry name" value="TM_PBP2"/>
    <property type="match status" value="1"/>
</dbReference>
<comment type="similarity">
    <text evidence="2 9">Belongs to the binding-protein-dependent transport system permease family. CysTW subfamily.</text>
</comment>
<evidence type="ECO:0000256" key="7">
    <source>
        <dbReference type="ARBA" id="ARBA00022989"/>
    </source>
</evidence>
<evidence type="ECO:0000259" key="10">
    <source>
        <dbReference type="PROSITE" id="PS50928"/>
    </source>
</evidence>
<evidence type="ECO:0000256" key="6">
    <source>
        <dbReference type="ARBA" id="ARBA00022692"/>
    </source>
</evidence>
<sequence length="731" mass="82171">MSILNLNSQQTKKIIFNKKIKDKLAKTLVISFAWLFSICFIGLVVFIIIRSIPGFEAYGLKNIFWSKNFNLADYAAGSSVWFPLAITLLVSFGAIIIAAPIGIKTATFIKFRIKNKRLQKFFRVTILALAGIPSVIFGLFAIQSLGPAISFVFHIDTVQNITTSMFMLAFIIIPTIISLTLSTYDGIDMRLIENGIGMGSSYTRSIYKIFKKEARGGIIIAIIIALGRAIGETMAISMILSDQGYQNIFGTGFLQIMHSALRPLGAVISANMFAENGGEGLRGLLYIYGIVLFVAIMILNGLVTYLTRKRSKKTYAWFIKLEKSLAYIVCFIPDQLKILYEKITHRSQYKLHVNNLDNLNNYITDRIQNRKLKRLYTVHKLFFESLAFMVAFAFLAWISLDILVNGIKAINLPTSTVVAYTKNTTGQATINTLIIIIVAILIGLPFSLFVAIYINEYAKNKWPKKVLLFFIDSFGSTPSIIFGMFGLVIFIEIFGFTSMGNIGKSLLAGALTITLVVLPTFTRSIQQSLKAVPMSIRENAYGLGCSKWETIVKLVLPQAKKGIISAIVLTIGRIVAETAPLYLTAGLSSAQSITILNPGQTLTTRIYAQLYENNTNIAHNVMYESAFITLWLVIALIIIAHVIVPYFEFIKHDIKKWFKILKNYLRAPYMRDIKVFKPQIYQKHLYLTHNQAKIMGYNESVNKVAKIGLKLYEIRYVDDEQIQKELLKVRG</sequence>
<evidence type="ECO:0000256" key="5">
    <source>
        <dbReference type="ARBA" id="ARBA00022592"/>
    </source>
</evidence>
<dbReference type="PANTHER" id="PTHR30425:SF1">
    <property type="entry name" value="PHOSPHATE TRANSPORT SYSTEM PERMEASE PROTEIN PSTC"/>
    <property type="match status" value="1"/>
</dbReference>
<dbReference type="PANTHER" id="PTHR30425">
    <property type="entry name" value="PHOSPHATE TRANSPORT SYSTEM PERMEASE PROTEIN PST"/>
    <property type="match status" value="1"/>
</dbReference>
<dbReference type="Pfam" id="PF00528">
    <property type="entry name" value="BPD_transp_1"/>
    <property type="match status" value="2"/>
</dbReference>
<dbReference type="AlphaFoldDB" id="A0A2C9DYV4"/>
<feature type="transmembrane region" description="Helical" evidence="9">
    <location>
        <begin position="381"/>
        <end position="400"/>
    </location>
</feature>
<gene>
    <name evidence="11" type="ordered locus">UPA3_0205</name>
</gene>
<dbReference type="InterPro" id="IPR005672">
    <property type="entry name" value="Phosphate_PstA"/>
</dbReference>
<feature type="transmembrane region" description="Helical" evidence="9">
    <location>
        <begin position="466"/>
        <end position="496"/>
    </location>
</feature>
<reference evidence="11 12" key="1">
    <citation type="submission" date="2008-02" db="EMBL/GenBank/DDBJ databases">
        <title>Genome sequence of Ureaplasma parvum serovar 3.</title>
        <authorList>
            <person name="Methe B.A."/>
            <person name="Glass J."/>
            <person name="Waites K."/>
            <person name="Shrivastava S."/>
        </authorList>
    </citation>
    <scope>NUCLEOTIDE SEQUENCE [LARGE SCALE GENOMIC DNA]</scope>
    <source>
        <strain evidence="12">ATCC 27815 / 27 / NCTC 11736</strain>
    </source>
</reference>
<feature type="domain" description="ABC transmembrane type-1" evidence="10">
    <location>
        <begin position="429"/>
        <end position="640"/>
    </location>
</feature>
<dbReference type="PROSITE" id="PS50928">
    <property type="entry name" value="ABC_TM1"/>
    <property type="match status" value="2"/>
</dbReference>
<feature type="transmembrane region" description="Helical" evidence="9">
    <location>
        <begin position="28"/>
        <end position="49"/>
    </location>
</feature>
<feature type="transmembrane region" description="Helical" evidence="9">
    <location>
        <begin position="285"/>
        <end position="306"/>
    </location>
</feature>
<evidence type="ECO:0000313" key="11">
    <source>
        <dbReference type="EMBL" id="ACA33117.1"/>
    </source>
</evidence>
<keyword evidence="6 9" id="KW-0812">Transmembrane</keyword>
<organism evidence="11 12">
    <name type="scientific">Ureaplasma parvum serovar 3 (strain ATCC 27815 / 27 / NCTC 11736)</name>
    <dbReference type="NCBI Taxonomy" id="505682"/>
    <lineage>
        <taxon>Bacteria</taxon>
        <taxon>Bacillati</taxon>
        <taxon>Mycoplasmatota</taxon>
        <taxon>Mycoplasmoidales</taxon>
        <taxon>Mycoplasmoidaceae</taxon>
        <taxon>Ureaplasma</taxon>
    </lineage>
</organism>
<keyword evidence="3" id="KW-0813">Transport</keyword>
<evidence type="ECO:0000256" key="3">
    <source>
        <dbReference type="ARBA" id="ARBA00022448"/>
    </source>
</evidence>
<evidence type="ECO:0000256" key="9">
    <source>
        <dbReference type="RuleBase" id="RU363043"/>
    </source>
</evidence>
<dbReference type="GO" id="GO:0005315">
    <property type="term" value="F:phosphate transmembrane transporter activity"/>
    <property type="evidence" value="ECO:0007669"/>
    <property type="project" value="InterPro"/>
</dbReference>
<comment type="subcellular location">
    <subcellularLocation>
        <location evidence="1 9">Cell membrane</location>
        <topology evidence="1 9">Multi-pass membrane protein</topology>
    </subcellularLocation>
</comment>
<dbReference type="RefSeq" id="WP_006689125.1">
    <property type="nucleotide sequence ID" value="NC_010503.1"/>
</dbReference>
<dbReference type="GO" id="GO:0035435">
    <property type="term" value="P:phosphate ion transmembrane transport"/>
    <property type="evidence" value="ECO:0007669"/>
    <property type="project" value="InterPro"/>
</dbReference>
<protein>
    <recommendedName>
        <fullName evidence="9">Phosphate transport system permease protein PstA</fullName>
    </recommendedName>
</protein>
<proteinExistence type="inferred from homology"/>
<feature type="transmembrane region" description="Helical" evidence="9">
    <location>
        <begin position="165"/>
        <end position="184"/>
    </location>
</feature>
<dbReference type="GeneID" id="29672614"/>
<accession>A0A2C9DYV4</accession>
<feature type="transmembrane region" description="Helical" evidence="9">
    <location>
        <begin position="124"/>
        <end position="145"/>
    </location>
</feature>
<feature type="transmembrane region" description="Helical" evidence="9">
    <location>
        <begin position="218"/>
        <end position="240"/>
    </location>
</feature>
<dbReference type="InterPro" id="IPR000515">
    <property type="entry name" value="MetI-like"/>
</dbReference>
<keyword evidence="4 9" id="KW-1003">Cell membrane</keyword>
<feature type="transmembrane region" description="Helical" evidence="9">
    <location>
        <begin position="502"/>
        <end position="521"/>
    </location>
</feature>
<name>A0A2C9DYV4_UREP2</name>
<dbReference type="EMBL" id="CP000942">
    <property type="protein sequence ID" value="ACA33117.1"/>
    <property type="molecule type" value="Genomic_DNA"/>
</dbReference>
<feature type="transmembrane region" description="Helical" evidence="9">
    <location>
        <begin position="563"/>
        <end position="583"/>
    </location>
</feature>
<dbReference type="InterPro" id="IPR035906">
    <property type="entry name" value="MetI-like_sf"/>
</dbReference>
<feature type="transmembrane region" description="Helical" evidence="9">
    <location>
        <begin position="80"/>
        <end position="103"/>
    </location>
</feature>
<evidence type="ECO:0000256" key="8">
    <source>
        <dbReference type="ARBA" id="ARBA00023136"/>
    </source>
</evidence>